<dbReference type="RefSeq" id="WP_035300264.1">
    <property type="nucleotide sequence ID" value="NZ_JAPYYP010000012.1"/>
</dbReference>
<dbReference type="AlphaFoldDB" id="A0A9X3Z3N1"/>
<keyword evidence="3" id="KW-1185">Reference proteome</keyword>
<evidence type="ECO:0000313" key="3">
    <source>
        <dbReference type="Proteomes" id="UP001151071"/>
    </source>
</evidence>
<gene>
    <name evidence="2" type="ORF">O3V59_11520</name>
</gene>
<proteinExistence type="predicted"/>
<sequence>MANKQYRLTEAEWQFIQRIRQMNMDTFLDIIIALRNEIKALEKKAEIVKETQKQGWQEDFRYVNERIDHLHQFEHGLRKTRSLD</sequence>
<organism evidence="2 3">
    <name type="scientific">Brevibacillus thermoruber</name>
    <dbReference type="NCBI Taxonomy" id="33942"/>
    <lineage>
        <taxon>Bacteria</taxon>
        <taxon>Bacillati</taxon>
        <taxon>Bacillota</taxon>
        <taxon>Bacilli</taxon>
        <taxon>Bacillales</taxon>
        <taxon>Paenibacillaceae</taxon>
        <taxon>Brevibacillus</taxon>
    </lineage>
</organism>
<evidence type="ECO:0000256" key="1">
    <source>
        <dbReference type="SAM" id="Coils"/>
    </source>
</evidence>
<accession>A0A9X3Z3N1</accession>
<feature type="coiled-coil region" evidence="1">
    <location>
        <begin position="24"/>
        <end position="51"/>
    </location>
</feature>
<comment type="caution">
    <text evidence="2">The sequence shown here is derived from an EMBL/GenBank/DDBJ whole genome shotgun (WGS) entry which is preliminary data.</text>
</comment>
<evidence type="ECO:0000313" key="2">
    <source>
        <dbReference type="EMBL" id="MDA5108992.1"/>
    </source>
</evidence>
<dbReference type="EMBL" id="JAPYYP010000012">
    <property type="protein sequence ID" value="MDA5108992.1"/>
    <property type="molecule type" value="Genomic_DNA"/>
</dbReference>
<protein>
    <submittedName>
        <fullName evidence="2">Uncharacterized protein</fullName>
    </submittedName>
</protein>
<dbReference type="Proteomes" id="UP001151071">
    <property type="component" value="Unassembled WGS sequence"/>
</dbReference>
<reference evidence="2" key="1">
    <citation type="submission" date="2022-12" db="EMBL/GenBank/DDBJ databases">
        <title>Draft genome sequence of the thermophilic strain Brevibacillus thermoruber HT42, isolated from Los Humeros, Puebla, Mexico, with biotechnological potential.</title>
        <authorList>
            <person name="Lara Sanchez J."/>
            <person name="Solis Palacios R."/>
            <person name="Bustos Baena A.S."/>
            <person name="Ruz Baez A.E."/>
            <person name="Espinosa Luna G."/>
            <person name="Oliart Ros R.M."/>
        </authorList>
    </citation>
    <scope>NUCLEOTIDE SEQUENCE</scope>
    <source>
        <strain evidence="2">HT42</strain>
    </source>
</reference>
<keyword evidence="1" id="KW-0175">Coiled coil</keyword>
<name>A0A9X3Z3N1_9BACL</name>